<dbReference type="RefSeq" id="WP_262626661.1">
    <property type="nucleotide sequence ID" value="NZ_CP094809.1"/>
</dbReference>
<evidence type="ECO:0000313" key="5">
    <source>
        <dbReference type="Proteomes" id="UP001065705"/>
    </source>
</evidence>
<organism evidence="4 5">
    <name type="scientific">Staphylococcus agnetis</name>
    <dbReference type="NCBI Taxonomy" id="985762"/>
    <lineage>
        <taxon>Bacteria</taxon>
        <taxon>Bacillati</taxon>
        <taxon>Bacillota</taxon>
        <taxon>Bacilli</taxon>
        <taxon>Bacillales</taxon>
        <taxon>Staphylococcaceae</taxon>
        <taxon>Staphylococcus</taxon>
    </lineage>
</organism>
<proteinExistence type="inferred from homology"/>
<feature type="domain" description="Mannosyl-glycoprotein endo-beta-N-acetylglucosamidase-like" evidence="3">
    <location>
        <begin position="102"/>
        <end position="250"/>
    </location>
</feature>
<accession>A0ABD7TXD1</accession>
<evidence type="ECO:0000259" key="3">
    <source>
        <dbReference type="SMART" id="SM00047"/>
    </source>
</evidence>
<dbReference type="Pfam" id="PF01832">
    <property type="entry name" value="Glucosaminidase"/>
    <property type="match status" value="1"/>
</dbReference>
<sequence length="260" mass="29972">MKSWIKKHPSKMLVIVILTVFMILLFINETHWFTNDKTMTFDEAVQRQTAQGVLHTVAHQNQFVEASQSEVKDAMRVEFRDHDLKYMDISEPVHLSKDEVNRMLKGKGILENQGDAFLAAQQETDVNVIYLVSHALIETGEGQSKLANGIKHKGKRYYNFFGIGAFDSDAVATGKSYAVREKWTSPEKAIKGGAHFVRNQYFKNGQITLYQMKWNPQNPGTNQYASDIAWPSKIAEQMQHYYDQYGIKKDHIRRDFYKNG</sequence>
<dbReference type="AlphaFoldDB" id="A0ABD7TXD1"/>
<dbReference type="InterPro" id="IPR002901">
    <property type="entry name" value="MGlyc_endo_b_GlcNAc-like_dom"/>
</dbReference>
<dbReference type="SMART" id="SM00047">
    <property type="entry name" value="LYZ2"/>
    <property type="match status" value="1"/>
</dbReference>
<name>A0ABD7TXD1_9STAP</name>
<evidence type="ECO:0000256" key="1">
    <source>
        <dbReference type="ARBA" id="ARBA00006088"/>
    </source>
</evidence>
<evidence type="ECO:0000313" key="4">
    <source>
        <dbReference type="EMBL" id="UXU57775.1"/>
    </source>
</evidence>
<comment type="similarity">
    <text evidence="1">In the N-terminal section; belongs to the N-acetylmuramoyl-L-alanine amidase 2 family.</text>
</comment>
<keyword evidence="2" id="KW-0812">Transmembrane</keyword>
<keyword evidence="2" id="KW-1133">Transmembrane helix</keyword>
<feature type="transmembrane region" description="Helical" evidence="2">
    <location>
        <begin position="12"/>
        <end position="33"/>
    </location>
</feature>
<protein>
    <submittedName>
        <fullName evidence="4">N-acetylglucosaminidase</fullName>
    </submittedName>
</protein>
<evidence type="ECO:0000256" key="2">
    <source>
        <dbReference type="SAM" id="Phobius"/>
    </source>
</evidence>
<dbReference type="EMBL" id="CP094809">
    <property type="protein sequence ID" value="UXU57775.1"/>
    <property type="molecule type" value="Genomic_DNA"/>
</dbReference>
<reference evidence="4" key="1">
    <citation type="submission" date="2022-03" db="EMBL/GenBank/DDBJ databases">
        <title>Comparative Genomics of East African Camel-Associated Staphylococcaceae spp.: Diversity and Inheritance of Traits Involved in Host-Pathogen Interactions.</title>
        <authorList>
            <person name="Akarsu H."/>
            <person name="Liljander A."/>
            <person name="Younan M."/>
            <person name="Brodard I."/>
            <person name="Glucks I."/>
            <person name="Labroussaa F."/>
            <person name="Overesch G."/>
            <person name="Kuhnert P."/>
            <person name="Perreten V."/>
            <person name="Drexler J.F."/>
            <person name="Corman V.M."/>
            <person name="Falquet L."/>
            <person name="Jores J."/>
        </authorList>
    </citation>
    <scope>NUCLEOTIDE SEQUENCE</scope>
    <source>
        <strain evidence="4">IVB6197</strain>
    </source>
</reference>
<dbReference type="Gene3D" id="1.10.530.10">
    <property type="match status" value="1"/>
</dbReference>
<gene>
    <name evidence="4" type="ORF">MUA95_02895</name>
</gene>
<dbReference type="Proteomes" id="UP001065705">
    <property type="component" value="Chromosome"/>
</dbReference>
<keyword evidence="2" id="KW-0472">Membrane</keyword>